<dbReference type="Proteomes" id="UP000051448">
    <property type="component" value="Unassembled WGS sequence"/>
</dbReference>
<name>A0A0R1MJ20_9LACO</name>
<evidence type="ECO:0000313" key="3">
    <source>
        <dbReference type="EMBL" id="KRL07910.1"/>
    </source>
</evidence>
<dbReference type="PATRIC" id="fig|1423759.3.peg.1032"/>
<evidence type="ECO:0000313" key="4">
    <source>
        <dbReference type="Proteomes" id="UP000051448"/>
    </source>
</evidence>
<proteinExistence type="predicted"/>
<dbReference type="RefSeq" id="WP_057868699.1">
    <property type="nucleotide sequence ID" value="NZ_AZDX01000003.1"/>
</dbReference>
<sequence>MLKNEINQDNLPSTAYLQVNCDLLNNKIYKKLDMTTIMLYSLYANRTTCSIYNSGDGSWKDDNNRIYILFTNEEAAKILRVSSRKISDSRSALQEYGLIEVQKFGLKQNRIFVANPEHSEEEGVMSYKGHKINYKVSISPEVEKYSTSKSHNNHTSVLNHKTVNTKDTRVTNSKQNVSKDNDTSSDEALIDALKYRYKNIFDDKFFINLKHATQNNYKQAKWFIDTIFKAKYSSTKAFKNSGLPVDLILATTFEENSYYRDNIAGALLIIIEQAYRYKKVENIGGFIYSFMRGFFIEQTKAFICDNYEIDNALYAVLNSVQNKKDKKLILSK</sequence>
<keyword evidence="4" id="KW-1185">Reference proteome</keyword>
<feature type="compositionally biased region" description="Polar residues" evidence="1">
    <location>
        <begin position="147"/>
        <end position="162"/>
    </location>
</feature>
<feature type="region of interest" description="Disordered" evidence="1">
    <location>
        <begin position="146"/>
        <end position="183"/>
    </location>
</feature>
<reference evidence="3 4" key="1">
    <citation type="journal article" date="2015" name="Genome Announc.">
        <title>Expanding the biotechnology potential of lactobacilli through comparative genomics of 213 strains and associated genera.</title>
        <authorList>
            <person name="Sun Z."/>
            <person name="Harris H.M."/>
            <person name="McCann A."/>
            <person name="Guo C."/>
            <person name="Argimon S."/>
            <person name="Zhang W."/>
            <person name="Yang X."/>
            <person name="Jeffery I.B."/>
            <person name="Cooney J.C."/>
            <person name="Kagawa T.F."/>
            <person name="Liu W."/>
            <person name="Song Y."/>
            <person name="Salvetti E."/>
            <person name="Wrobel A."/>
            <person name="Rasinkangas P."/>
            <person name="Parkhill J."/>
            <person name="Rea M.C."/>
            <person name="O'Sullivan O."/>
            <person name="Ritari J."/>
            <person name="Douillard F.P."/>
            <person name="Paul Ross R."/>
            <person name="Yang R."/>
            <person name="Briner A.E."/>
            <person name="Felis G.E."/>
            <person name="de Vos W.M."/>
            <person name="Barrangou R."/>
            <person name="Klaenhammer T.R."/>
            <person name="Caufield P.W."/>
            <person name="Cui Y."/>
            <person name="Zhang H."/>
            <person name="O'Toole P.W."/>
        </authorList>
    </citation>
    <scope>NUCLEOTIDE SEQUENCE [LARGE SCALE GENOMIC DNA]</scope>
    <source>
        <strain evidence="3 4">DSM 19519</strain>
    </source>
</reference>
<dbReference type="Pfam" id="PF06970">
    <property type="entry name" value="RepA_N"/>
    <property type="match status" value="1"/>
</dbReference>
<dbReference type="AlphaFoldDB" id="A0A0R1MJ20"/>
<evidence type="ECO:0000259" key="2">
    <source>
        <dbReference type="Pfam" id="PF06970"/>
    </source>
</evidence>
<dbReference type="GeneID" id="98309628"/>
<gene>
    <name evidence="3" type="ORF">FC92_GL000977</name>
</gene>
<comment type="caution">
    <text evidence="3">The sequence shown here is derived from an EMBL/GenBank/DDBJ whole genome shotgun (WGS) entry which is preliminary data.</text>
</comment>
<dbReference type="EMBL" id="AZDX01000003">
    <property type="protein sequence ID" value="KRL07910.1"/>
    <property type="molecule type" value="Genomic_DNA"/>
</dbReference>
<dbReference type="InterPro" id="IPR010724">
    <property type="entry name" value="RepA_N"/>
</dbReference>
<accession>A0A0R1MJ20</accession>
<dbReference type="OrthoDB" id="9803733at2"/>
<organism evidence="3 4">
    <name type="scientific">Liquorilactobacillus hordei DSM 19519</name>
    <dbReference type="NCBI Taxonomy" id="1423759"/>
    <lineage>
        <taxon>Bacteria</taxon>
        <taxon>Bacillati</taxon>
        <taxon>Bacillota</taxon>
        <taxon>Bacilli</taxon>
        <taxon>Lactobacillales</taxon>
        <taxon>Lactobacillaceae</taxon>
        <taxon>Liquorilactobacillus</taxon>
    </lineage>
</organism>
<feature type="domain" description="Replication initiator A N-terminal" evidence="2">
    <location>
        <begin position="16"/>
        <end position="88"/>
    </location>
</feature>
<evidence type="ECO:0000256" key="1">
    <source>
        <dbReference type="SAM" id="MobiDB-lite"/>
    </source>
</evidence>
<protein>
    <submittedName>
        <fullName evidence="3">Replication protein</fullName>
    </submittedName>
</protein>